<dbReference type="RefSeq" id="WP_245752180.1">
    <property type="nucleotide sequence ID" value="NZ_FOOK01000012.1"/>
</dbReference>
<keyword evidence="1" id="KW-0812">Transmembrane</keyword>
<dbReference type="Proteomes" id="UP000198661">
    <property type="component" value="Unassembled WGS sequence"/>
</dbReference>
<keyword evidence="1" id="KW-1133">Transmembrane helix</keyword>
<name>A0A1I2NFJ3_9BACL</name>
<dbReference type="Gene3D" id="3.40.960.10">
    <property type="entry name" value="VSR Endonuclease"/>
    <property type="match status" value="1"/>
</dbReference>
<dbReference type="Pfam" id="PF18741">
    <property type="entry name" value="MTES_1575"/>
    <property type="match status" value="1"/>
</dbReference>
<proteinExistence type="predicted"/>
<feature type="domain" description="Restriction endonuclease type II-like" evidence="2">
    <location>
        <begin position="49"/>
        <end position="116"/>
    </location>
</feature>
<evidence type="ECO:0000313" key="4">
    <source>
        <dbReference type="Proteomes" id="UP000198661"/>
    </source>
</evidence>
<dbReference type="SUPFAM" id="SSF52980">
    <property type="entry name" value="Restriction endonuclease-like"/>
    <property type="match status" value="1"/>
</dbReference>
<dbReference type="InterPro" id="IPR011335">
    <property type="entry name" value="Restrct_endonuc-II-like"/>
</dbReference>
<dbReference type="EMBL" id="FOOK01000012">
    <property type="protein sequence ID" value="SFG00447.1"/>
    <property type="molecule type" value="Genomic_DNA"/>
</dbReference>
<organism evidence="3 4">
    <name type="scientific">Planifilum fulgidum</name>
    <dbReference type="NCBI Taxonomy" id="201973"/>
    <lineage>
        <taxon>Bacteria</taxon>
        <taxon>Bacillati</taxon>
        <taxon>Bacillota</taxon>
        <taxon>Bacilli</taxon>
        <taxon>Bacillales</taxon>
        <taxon>Thermoactinomycetaceae</taxon>
        <taxon>Planifilum</taxon>
    </lineage>
</organism>
<evidence type="ECO:0000259" key="2">
    <source>
        <dbReference type="Pfam" id="PF18741"/>
    </source>
</evidence>
<keyword evidence="1" id="KW-0472">Membrane</keyword>
<evidence type="ECO:0000313" key="3">
    <source>
        <dbReference type="EMBL" id="SFG00447.1"/>
    </source>
</evidence>
<dbReference type="InterPro" id="IPR049468">
    <property type="entry name" value="Restrct_endonuc-II-like_dom"/>
</dbReference>
<sequence length="139" mass="16586">MENVLTALMVLGAAYLGLRVFWFLRDLRWRITDPIGYYRARTESRIELRLYNALVKRGYRVVTQYPCGPYRIDIALPDYRLAIECDGRKYHSTPEQKRHDRRKDRYFRKNGWSIYGRRASKSTVSYQRLSRGLNGKSSR</sequence>
<evidence type="ECO:0000256" key="1">
    <source>
        <dbReference type="SAM" id="Phobius"/>
    </source>
</evidence>
<reference evidence="3 4" key="1">
    <citation type="submission" date="2016-10" db="EMBL/GenBank/DDBJ databases">
        <authorList>
            <person name="de Groot N.N."/>
        </authorList>
    </citation>
    <scope>NUCLEOTIDE SEQUENCE [LARGE SCALE GENOMIC DNA]</scope>
    <source>
        <strain evidence="3 4">DSM 44945</strain>
    </source>
</reference>
<accession>A0A1I2NFJ3</accession>
<dbReference type="AlphaFoldDB" id="A0A1I2NFJ3"/>
<keyword evidence="4" id="KW-1185">Reference proteome</keyword>
<gene>
    <name evidence="3" type="ORF">SAMN04488025_1125</name>
</gene>
<protein>
    <recommendedName>
        <fullName evidence="2">Restriction endonuclease type II-like domain-containing protein</fullName>
    </recommendedName>
</protein>
<dbReference type="STRING" id="201973.SAMN04488025_1125"/>
<feature type="transmembrane region" description="Helical" evidence="1">
    <location>
        <begin position="6"/>
        <end position="24"/>
    </location>
</feature>